<protein>
    <submittedName>
        <fullName evidence="1">Uncharacterized protein</fullName>
    </submittedName>
</protein>
<name>A0A3A5LZ78_9MICC</name>
<gene>
    <name evidence="1" type="ORF">D6T63_17585</name>
</gene>
<organism evidence="1 2">
    <name type="scientific">Arthrobacter cheniae</name>
    <dbReference type="NCBI Taxonomy" id="1258888"/>
    <lineage>
        <taxon>Bacteria</taxon>
        <taxon>Bacillati</taxon>
        <taxon>Actinomycetota</taxon>
        <taxon>Actinomycetes</taxon>
        <taxon>Micrococcales</taxon>
        <taxon>Micrococcaceae</taxon>
        <taxon>Arthrobacter</taxon>
    </lineage>
</organism>
<dbReference type="Proteomes" id="UP000272560">
    <property type="component" value="Unassembled WGS sequence"/>
</dbReference>
<evidence type="ECO:0000313" key="2">
    <source>
        <dbReference type="Proteomes" id="UP000272560"/>
    </source>
</evidence>
<dbReference type="RefSeq" id="WP_120150502.1">
    <property type="nucleotide sequence ID" value="NZ_QZVT01000015.1"/>
</dbReference>
<sequence>MTIYSRYEEVEVIRTPDDIHADVAGMMREAQQEVEATTLRETEQIVSVEPWGVESRVFPRADVGGNEAVLESRDVYSYRVTIDPLPATGSTGLA</sequence>
<accession>A0A3A5LZ78</accession>
<dbReference type="OrthoDB" id="4949692at2"/>
<dbReference type="AlphaFoldDB" id="A0A3A5LZ78"/>
<proteinExistence type="predicted"/>
<dbReference type="EMBL" id="QZVT01000015">
    <property type="protein sequence ID" value="RJT75633.1"/>
    <property type="molecule type" value="Genomic_DNA"/>
</dbReference>
<comment type="caution">
    <text evidence="1">The sequence shown here is derived from an EMBL/GenBank/DDBJ whole genome shotgun (WGS) entry which is preliminary data.</text>
</comment>
<reference evidence="1 2" key="1">
    <citation type="submission" date="2018-09" db="EMBL/GenBank/DDBJ databases">
        <title>Novel species of Arthrobacter.</title>
        <authorList>
            <person name="Liu Q."/>
            <person name="Xin Y.-H."/>
        </authorList>
    </citation>
    <scope>NUCLEOTIDE SEQUENCE [LARGE SCALE GENOMIC DNA]</scope>
    <source>
        <strain evidence="1 2">Hz2</strain>
    </source>
</reference>
<keyword evidence="2" id="KW-1185">Reference proteome</keyword>
<evidence type="ECO:0000313" key="1">
    <source>
        <dbReference type="EMBL" id="RJT75633.1"/>
    </source>
</evidence>